<name>A0AAV9BJS3_ACOGR</name>
<evidence type="ECO:0000313" key="2">
    <source>
        <dbReference type="Proteomes" id="UP001179952"/>
    </source>
</evidence>
<protein>
    <submittedName>
        <fullName evidence="1">Uncharacterized protein</fullName>
    </submittedName>
</protein>
<proteinExistence type="predicted"/>
<reference evidence="1" key="1">
    <citation type="journal article" date="2023" name="Nat. Commun.">
        <title>Diploid and tetraploid genomes of Acorus and the evolution of monocots.</title>
        <authorList>
            <person name="Ma L."/>
            <person name="Liu K.W."/>
            <person name="Li Z."/>
            <person name="Hsiao Y.Y."/>
            <person name="Qi Y."/>
            <person name="Fu T."/>
            <person name="Tang G.D."/>
            <person name="Zhang D."/>
            <person name="Sun W.H."/>
            <person name="Liu D.K."/>
            <person name="Li Y."/>
            <person name="Chen G.Z."/>
            <person name="Liu X.D."/>
            <person name="Liao X.Y."/>
            <person name="Jiang Y.T."/>
            <person name="Yu X."/>
            <person name="Hao Y."/>
            <person name="Huang J."/>
            <person name="Zhao X.W."/>
            <person name="Ke S."/>
            <person name="Chen Y.Y."/>
            <person name="Wu W.L."/>
            <person name="Hsu J.L."/>
            <person name="Lin Y.F."/>
            <person name="Huang M.D."/>
            <person name="Li C.Y."/>
            <person name="Huang L."/>
            <person name="Wang Z.W."/>
            <person name="Zhao X."/>
            <person name="Zhong W.Y."/>
            <person name="Peng D.H."/>
            <person name="Ahmad S."/>
            <person name="Lan S."/>
            <person name="Zhang J.S."/>
            <person name="Tsai W.C."/>
            <person name="Van de Peer Y."/>
            <person name="Liu Z.J."/>
        </authorList>
    </citation>
    <scope>NUCLEOTIDE SEQUENCE</scope>
    <source>
        <strain evidence="1">SCP</strain>
    </source>
</reference>
<sequence>MKVKDITPSVMDLPYANRLSDDCIEVGLPSDMAIEGQRDHNICDLPVQLACITTQFDRLSDDGVEVESSSVMASEGQRDHNNYSIVQFVLATHMAKVRKLGHQKVLQTELEESNLTKYKCKRGSVKSF</sequence>
<gene>
    <name evidence="1" type="ORF">QJS04_geneDACA011786</name>
</gene>
<dbReference type="AlphaFoldDB" id="A0AAV9BJS3"/>
<accession>A0AAV9BJS3</accession>
<comment type="caution">
    <text evidence="1">The sequence shown here is derived from an EMBL/GenBank/DDBJ whole genome shotgun (WGS) entry which is preliminary data.</text>
</comment>
<keyword evidence="2" id="KW-1185">Reference proteome</keyword>
<evidence type="ECO:0000313" key="1">
    <source>
        <dbReference type="EMBL" id="KAK1276567.1"/>
    </source>
</evidence>
<dbReference type="Proteomes" id="UP001179952">
    <property type="component" value="Unassembled WGS sequence"/>
</dbReference>
<reference evidence="1" key="2">
    <citation type="submission" date="2023-06" db="EMBL/GenBank/DDBJ databases">
        <authorList>
            <person name="Ma L."/>
            <person name="Liu K.-W."/>
            <person name="Li Z."/>
            <person name="Hsiao Y.-Y."/>
            <person name="Qi Y."/>
            <person name="Fu T."/>
            <person name="Tang G."/>
            <person name="Zhang D."/>
            <person name="Sun W.-H."/>
            <person name="Liu D.-K."/>
            <person name="Li Y."/>
            <person name="Chen G.-Z."/>
            <person name="Liu X.-D."/>
            <person name="Liao X.-Y."/>
            <person name="Jiang Y.-T."/>
            <person name="Yu X."/>
            <person name="Hao Y."/>
            <person name="Huang J."/>
            <person name="Zhao X.-W."/>
            <person name="Ke S."/>
            <person name="Chen Y.-Y."/>
            <person name="Wu W.-L."/>
            <person name="Hsu J.-L."/>
            <person name="Lin Y.-F."/>
            <person name="Huang M.-D."/>
            <person name="Li C.-Y."/>
            <person name="Huang L."/>
            <person name="Wang Z.-W."/>
            <person name="Zhao X."/>
            <person name="Zhong W.-Y."/>
            <person name="Peng D.-H."/>
            <person name="Ahmad S."/>
            <person name="Lan S."/>
            <person name="Zhang J.-S."/>
            <person name="Tsai W.-C."/>
            <person name="Van De Peer Y."/>
            <person name="Liu Z.-J."/>
        </authorList>
    </citation>
    <scope>NUCLEOTIDE SEQUENCE</scope>
    <source>
        <strain evidence="1">SCP</strain>
        <tissue evidence="1">Leaves</tissue>
    </source>
</reference>
<dbReference type="EMBL" id="JAUJYN010000003">
    <property type="protein sequence ID" value="KAK1276567.1"/>
    <property type="molecule type" value="Genomic_DNA"/>
</dbReference>
<organism evidence="1 2">
    <name type="scientific">Acorus gramineus</name>
    <name type="common">Dwarf sweet flag</name>
    <dbReference type="NCBI Taxonomy" id="55184"/>
    <lineage>
        <taxon>Eukaryota</taxon>
        <taxon>Viridiplantae</taxon>
        <taxon>Streptophyta</taxon>
        <taxon>Embryophyta</taxon>
        <taxon>Tracheophyta</taxon>
        <taxon>Spermatophyta</taxon>
        <taxon>Magnoliopsida</taxon>
        <taxon>Liliopsida</taxon>
        <taxon>Acoraceae</taxon>
        <taxon>Acorus</taxon>
    </lineage>
</organism>